<reference evidence="1" key="1">
    <citation type="submission" date="2018-05" db="EMBL/GenBank/DDBJ databases">
        <authorList>
            <person name="Lanie J.A."/>
            <person name="Ng W.-L."/>
            <person name="Kazmierczak K.M."/>
            <person name="Andrzejewski T.M."/>
            <person name="Davidsen T.M."/>
            <person name="Wayne K.J."/>
            <person name="Tettelin H."/>
            <person name="Glass J.I."/>
            <person name="Rusch D."/>
            <person name="Podicherti R."/>
            <person name="Tsui H.-C.T."/>
            <person name="Winkler M.E."/>
        </authorList>
    </citation>
    <scope>NUCLEOTIDE SEQUENCE</scope>
</reference>
<proteinExistence type="predicted"/>
<dbReference type="EMBL" id="UINC01220180">
    <property type="protein sequence ID" value="SVE47979.1"/>
    <property type="molecule type" value="Genomic_DNA"/>
</dbReference>
<organism evidence="1">
    <name type="scientific">marine metagenome</name>
    <dbReference type="NCBI Taxonomy" id="408172"/>
    <lineage>
        <taxon>unclassified sequences</taxon>
        <taxon>metagenomes</taxon>
        <taxon>ecological metagenomes</taxon>
    </lineage>
</organism>
<protein>
    <submittedName>
        <fullName evidence="1">Uncharacterized protein</fullName>
    </submittedName>
</protein>
<name>A0A383DUK7_9ZZZZ</name>
<gene>
    <name evidence="1" type="ORF">METZ01_LOCUS500833</name>
</gene>
<evidence type="ECO:0000313" key="1">
    <source>
        <dbReference type="EMBL" id="SVE47979.1"/>
    </source>
</evidence>
<sequence length="38" mass="4208">MSRNALEDAMLMGCDETQIREALAQIIATLPQPFSDNI</sequence>
<accession>A0A383DUK7</accession>
<dbReference type="AlphaFoldDB" id="A0A383DUK7"/>